<evidence type="ECO:0000313" key="1">
    <source>
        <dbReference type="EMBL" id="OUR96366.1"/>
    </source>
</evidence>
<accession>A0A1Y5F645</accession>
<dbReference type="AlphaFoldDB" id="A0A1Y5F645"/>
<comment type="caution">
    <text evidence="1">The sequence shown here is derived from an EMBL/GenBank/DDBJ whole genome shotgun (WGS) entry which is preliminary data.</text>
</comment>
<dbReference type="Proteomes" id="UP000196531">
    <property type="component" value="Unassembled WGS sequence"/>
</dbReference>
<gene>
    <name evidence="1" type="ORF">A9Q84_08405</name>
</gene>
<name>A0A1Y5F645_9BACT</name>
<reference evidence="2" key="1">
    <citation type="journal article" date="2017" name="Proc. Natl. Acad. Sci. U.S.A.">
        <title>Simulation of Deepwater Horizon oil plume reveals substrate specialization within a complex community of hydrocarbon-degraders.</title>
        <authorList>
            <person name="Hu P."/>
            <person name="Dubinsky E.A."/>
            <person name="Probst A.J."/>
            <person name="Wang J."/>
            <person name="Sieber C.M.K."/>
            <person name="Tom L.M."/>
            <person name="Gardinali P."/>
            <person name="Banfield J.F."/>
            <person name="Atlas R.M."/>
            <person name="Andersen G.L."/>
        </authorList>
    </citation>
    <scope>NUCLEOTIDE SEQUENCE [LARGE SCALE GENOMIC DNA]</scope>
</reference>
<proteinExistence type="predicted"/>
<sequence>MKRSVILINLFFLCNFNIVADTKILNKVMYIKSLFSLVHRNPSTHSNSLTTIECGHPIKTFKMVSKKRNTTRIVFNRNWYLVKVGPYEGYINGKQLSNRKVSCFQDKFPKFFDTLDIGINDMFYWGKLHDQYVTGKSKAN</sequence>
<organism evidence="1 2">
    <name type="scientific">Halobacteriovorax marinus</name>
    <dbReference type="NCBI Taxonomy" id="97084"/>
    <lineage>
        <taxon>Bacteria</taxon>
        <taxon>Pseudomonadati</taxon>
        <taxon>Bdellovibrionota</taxon>
        <taxon>Bacteriovoracia</taxon>
        <taxon>Bacteriovoracales</taxon>
        <taxon>Halobacteriovoraceae</taxon>
        <taxon>Halobacteriovorax</taxon>
    </lineage>
</organism>
<dbReference type="EMBL" id="MAAO01000006">
    <property type="protein sequence ID" value="OUR96366.1"/>
    <property type="molecule type" value="Genomic_DNA"/>
</dbReference>
<evidence type="ECO:0000313" key="2">
    <source>
        <dbReference type="Proteomes" id="UP000196531"/>
    </source>
</evidence>
<protein>
    <submittedName>
        <fullName evidence="1">Uncharacterized protein</fullName>
    </submittedName>
</protein>